<sequence>MLRNPRPGEQQPQPTAPVPAHAVRFATPVVTTPGIVIIAAWLGRLLATLALLPIRFPVASVAVVASVAIWWALGWPAVAVAVSVVDVALLVWWRRWPDSFRRFVALRALAAWRWVWVYRRHWQPVLVVAGLAESYQERRYLPRIRRVTCTAWSDRVRVTLVAGTAPADVEQRVAELAHGFGAPSCRVTVRGPRDVVLEFPRRDLLATPLAALDVAESAGEVDLSALPVGQQEDGQPWHLRLHGTHVLTIGVTGSGKGAVIWSAIRAMLPALTDGTAQVWAIDPKRMELSYGRPLFAAYADTGETALELLESAVAVMHERAARYAGTRRGHTPSVDDPFIVVVVDEVAFLTAYHPDRDVRRRAENALATLTSQGRSVGLAVLAALQDPRKEVLNLRNLFPDKIALRLDEASQVDMVLGEGARDRGANAHLIDPDLPGVAFVRMEGTPAPVRVRAAYVSDGDIDHMTATHTSAISATPDGSATDSATPGGSADAGDA</sequence>
<keyword evidence="8" id="KW-1185">Reference proteome</keyword>
<evidence type="ECO:0000256" key="3">
    <source>
        <dbReference type="PROSITE-ProRule" id="PRU00289"/>
    </source>
</evidence>
<evidence type="ECO:0000256" key="5">
    <source>
        <dbReference type="SAM" id="Phobius"/>
    </source>
</evidence>
<name>A0ABP7ETZ4_9ACTN</name>
<evidence type="ECO:0000313" key="7">
    <source>
        <dbReference type="EMBL" id="GAA3724583.1"/>
    </source>
</evidence>
<comment type="caution">
    <text evidence="7">The sequence shown here is derived from an EMBL/GenBank/DDBJ whole genome shotgun (WGS) entry which is preliminary data.</text>
</comment>
<gene>
    <name evidence="7" type="ORF">GCM10022402_01540</name>
</gene>
<dbReference type="Proteomes" id="UP001500908">
    <property type="component" value="Unassembled WGS sequence"/>
</dbReference>
<dbReference type="InterPro" id="IPR050206">
    <property type="entry name" value="FtsK/SpoIIIE/SftA"/>
</dbReference>
<dbReference type="EMBL" id="BAABDD010000001">
    <property type="protein sequence ID" value="GAA3724583.1"/>
    <property type="molecule type" value="Genomic_DNA"/>
</dbReference>
<feature type="binding site" evidence="3">
    <location>
        <begin position="250"/>
        <end position="257"/>
    </location>
    <ligand>
        <name>ATP</name>
        <dbReference type="ChEBI" id="CHEBI:30616"/>
    </ligand>
</feature>
<protein>
    <submittedName>
        <fullName evidence="7">FtsK/SpoIIIE domain-containing protein</fullName>
    </submittedName>
</protein>
<dbReference type="Gene3D" id="3.40.50.300">
    <property type="entry name" value="P-loop containing nucleotide triphosphate hydrolases"/>
    <property type="match status" value="1"/>
</dbReference>
<keyword evidence="5" id="KW-1133">Transmembrane helix</keyword>
<feature type="compositionally biased region" description="Polar residues" evidence="4">
    <location>
        <begin position="471"/>
        <end position="486"/>
    </location>
</feature>
<evidence type="ECO:0000256" key="2">
    <source>
        <dbReference type="ARBA" id="ARBA00022840"/>
    </source>
</evidence>
<accession>A0ABP7ETZ4</accession>
<feature type="region of interest" description="Disordered" evidence="4">
    <location>
        <begin position="471"/>
        <end position="495"/>
    </location>
</feature>
<keyword evidence="5" id="KW-0472">Membrane</keyword>
<dbReference type="InterPro" id="IPR002543">
    <property type="entry name" value="FtsK_dom"/>
</dbReference>
<organism evidence="7 8">
    <name type="scientific">Salinactinospora qingdaonensis</name>
    <dbReference type="NCBI Taxonomy" id="702744"/>
    <lineage>
        <taxon>Bacteria</taxon>
        <taxon>Bacillati</taxon>
        <taxon>Actinomycetota</taxon>
        <taxon>Actinomycetes</taxon>
        <taxon>Streptosporangiales</taxon>
        <taxon>Nocardiopsidaceae</taxon>
        <taxon>Salinactinospora</taxon>
    </lineage>
</organism>
<dbReference type="PANTHER" id="PTHR22683">
    <property type="entry name" value="SPORULATION PROTEIN RELATED"/>
    <property type="match status" value="1"/>
</dbReference>
<dbReference type="InterPro" id="IPR027417">
    <property type="entry name" value="P-loop_NTPase"/>
</dbReference>
<feature type="transmembrane region" description="Helical" evidence="5">
    <location>
        <begin position="77"/>
        <end position="93"/>
    </location>
</feature>
<evidence type="ECO:0000259" key="6">
    <source>
        <dbReference type="PROSITE" id="PS50901"/>
    </source>
</evidence>
<keyword evidence="2 3" id="KW-0067">ATP-binding</keyword>
<feature type="domain" description="FtsK" evidence="6">
    <location>
        <begin position="234"/>
        <end position="413"/>
    </location>
</feature>
<feature type="transmembrane region" description="Helical" evidence="5">
    <location>
        <begin position="49"/>
        <end position="71"/>
    </location>
</feature>
<keyword evidence="5" id="KW-0812">Transmembrane</keyword>
<evidence type="ECO:0000313" key="8">
    <source>
        <dbReference type="Proteomes" id="UP001500908"/>
    </source>
</evidence>
<reference evidence="8" key="1">
    <citation type="journal article" date="2019" name="Int. J. Syst. Evol. Microbiol.">
        <title>The Global Catalogue of Microorganisms (GCM) 10K type strain sequencing project: providing services to taxonomists for standard genome sequencing and annotation.</title>
        <authorList>
            <consortium name="The Broad Institute Genomics Platform"/>
            <consortium name="The Broad Institute Genome Sequencing Center for Infectious Disease"/>
            <person name="Wu L."/>
            <person name="Ma J."/>
        </authorList>
    </citation>
    <scope>NUCLEOTIDE SEQUENCE [LARGE SCALE GENOMIC DNA]</scope>
    <source>
        <strain evidence="8">JCM 17137</strain>
    </source>
</reference>
<evidence type="ECO:0000256" key="1">
    <source>
        <dbReference type="ARBA" id="ARBA00022741"/>
    </source>
</evidence>
<dbReference type="PANTHER" id="PTHR22683:SF41">
    <property type="entry name" value="DNA TRANSLOCASE FTSK"/>
    <property type="match status" value="1"/>
</dbReference>
<dbReference type="CDD" id="cd01127">
    <property type="entry name" value="TrwB_TraG_TraD_VirD4"/>
    <property type="match status" value="1"/>
</dbReference>
<dbReference type="SUPFAM" id="SSF52540">
    <property type="entry name" value="P-loop containing nucleoside triphosphate hydrolases"/>
    <property type="match status" value="1"/>
</dbReference>
<proteinExistence type="predicted"/>
<evidence type="ECO:0000256" key="4">
    <source>
        <dbReference type="SAM" id="MobiDB-lite"/>
    </source>
</evidence>
<feature type="transmembrane region" description="Helical" evidence="5">
    <location>
        <begin position="20"/>
        <end position="42"/>
    </location>
</feature>
<dbReference type="RefSeq" id="WP_344966277.1">
    <property type="nucleotide sequence ID" value="NZ_BAABDD010000001.1"/>
</dbReference>
<keyword evidence="1 3" id="KW-0547">Nucleotide-binding</keyword>
<dbReference type="PROSITE" id="PS50901">
    <property type="entry name" value="FTSK"/>
    <property type="match status" value="1"/>
</dbReference>